<reference evidence="4" key="1">
    <citation type="submission" date="2013-12" db="EMBL/GenBank/DDBJ databases">
        <title>The Genome Sequence of Aphanomyces invadans NJM9701.</title>
        <authorList>
            <consortium name="The Broad Institute Genomics Platform"/>
            <person name="Russ C."/>
            <person name="Tyler B."/>
            <person name="van West P."/>
            <person name="Dieguez-Uribeondo J."/>
            <person name="Young S.K."/>
            <person name="Zeng Q."/>
            <person name="Gargeya S."/>
            <person name="Fitzgerald M."/>
            <person name="Abouelleil A."/>
            <person name="Alvarado L."/>
            <person name="Chapman S.B."/>
            <person name="Gainer-Dewar J."/>
            <person name="Goldberg J."/>
            <person name="Griggs A."/>
            <person name="Gujja S."/>
            <person name="Hansen M."/>
            <person name="Howarth C."/>
            <person name="Imamovic A."/>
            <person name="Ireland A."/>
            <person name="Larimer J."/>
            <person name="McCowan C."/>
            <person name="Murphy C."/>
            <person name="Pearson M."/>
            <person name="Poon T.W."/>
            <person name="Priest M."/>
            <person name="Roberts A."/>
            <person name="Saif S."/>
            <person name="Shea T."/>
            <person name="Sykes S."/>
            <person name="Wortman J."/>
            <person name="Nusbaum C."/>
            <person name="Birren B."/>
        </authorList>
    </citation>
    <scope>NUCLEOTIDE SEQUENCE [LARGE SCALE GENOMIC DNA]</scope>
    <source>
        <strain evidence="4">NJM9701</strain>
    </source>
</reference>
<sequence>MLRTTATIEECYRRYDGQNKGYLTKSELKWAVTALLGSAPTRLVLLSLFEISSESYDSVQVDKDTFVRVMGRRLANVDVAEAIRRWFKAFDLDSSGFISFSNFTQACHAIAPHIPLTVVDTLFREADTNHDNKVSFAEFEQLMLLSIQHEATSTPQQGRVPTAATYPRR</sequence>
<dbReference type="RefSeq" id="XP_008874898.1">
    <property type="nucleotide sequence ID" value="XM_008876676.1"/>
</dbReference>
<dbReference type="InterPro" id="IPR050145">
    <property type="entry name" value="Centrin_CML-like"/>
</dbReference>
<dbReference type="EMBL" id="KI913976">
    <property type="protein sequence ID" value="ETV96635.1"/>
    <property type="molecule type" value="Genomic_DNA"/>
</dbReference>
<dbReference type="eggNOG" id="KOG0027">
    <property type="taxonomic scope" value="Eukaryota"/>
</dbReference>
<keyword evidence="2" id="KW-0106">Calcium</keyword>
<feature type="domain" description="EF-hand" evidence="3">
    <location>
        <begin position="114"/>
        <end position="149"/>
    </location>
</feature>
<keyword evidence="1" id="KW-0677">Repeat</keyword>
<dbReference type="STRING" id="157072.A0A024TR51"/>
<evidence type="ECO:0000313" key="4">
    <source>
        <dbReference type="EMBL" id="ETV96635.1"/>
    </source>
</evidence>
<dbReference type="Gene3D" id="1.10.238.10">
    <property type="entry name" value="EF-hand"/>
    <property type="match status" value="1"/>
</dbReference>
<dbReference type="SMART" id="SM00054">
    <property type="entry name" value="EFh"/>
    <property type="match status" value="3"/>
</dbReference>
<dbReference type="PANTHER" id="PTHR23050">
    <property type="entry name" value="CALCIUM BINDING PROTEIN"/>
    <property type="match status" value="1"/>
</dbReference>
<dbReference type="AlphaFoldDB" id="A0A024TR51"/>
<name>A0A024TR51_9STRA</name>
<protein>
    <recommendedName>
        <fullName evidence="3">EF-hand domain-containing protein</fullName>
    </recommendedName>
</protein>
<dbReference type="SUPFAM" id="SSF47473">
    <property type="entry name" value="EF-hand"/>
    <property type="match status" value="1"/>
</dbReference>
<gene>
    <name evidence="4" type="ORF">H310_10328</name>
</gene>
<accession>A0A024TR51</accession>
<dbReference type="VEuPathDB" id="FungiDB:H310_10328"/>
<proteinExistence type="predicted"/>
<dbReference type="GO" id="GO:0005509">
    <property type="term" value="F:calcium ion binding"/>
    <property type="evidence" value="ECO:0007669"/>
    <property type="project" value="InterPro"/>
</dbReference>
<dbReference type="PROSITE" id="PS00018">
    <property type="entry name" value="EF_HAND_1"/>
    <property type="match status" value="1"/>
</dbReference>
<evidence type="ECO:0000259" key="3">
    <source>
        <dbReference type="PROSITE" id="PS50222"/>
    </source>
</evidence>
<dbReference type="Pfam" id="PF13499">
    <property type="entry name" value="EF-hand_7"/>
    <property type="match status" value="1"/>
</dbReference>
<evidence type="ECO:0000256" key="1">
    <source>
        <dbReference type="ARBA" id="ARBA00022737"/>
    </source>
</evidence>
<dbReference type="InterPro" id="IPR011992">
    <property type="entry name" value="EF-hand-dom_pair"/>
</dbReference>
<dbReference type="GeneID" id="20087378"/>
<dbReference type="PROSITE" id="PS50222">
    <property type="entry name" value="EF_HAND_2"/>
    <property type="match status" value="3"/>
</dbReference>
<dbReference type="InterPro" id="IPR018247">
    <property type="entry name" value="EF_Hand_1_Ca_BS"/>
</dbReference>
<feature type="domain" description="EF-hand" evidence="3">
    <location>
        <begin position="3"/>
        <end position="38"/>
    </location>
</feature>
<dbReference type="CDD" id="cd00051">
    <property type="entry name" value="EFh"/>
    <property type="match status" value="1"/>
</dbReference>
<dbReference type="InterPro" id="IPR002048">
    <property type="entry name" value="EF_hand_dom"/>
</dbReference>
<evidence type="ECO:0000256" key="2">
    <source>
        <dbReference type="ARBA" id="ARBA00022837"/>
    </source>
</evidence>
<feature type="domain" description="EF-hand" evidence="3">
    <location>
        <begin position="78"/>
        <end position="113"/>
    </location>
</feature>
<organism evidence="4">
    <name type="scientific">Aphanomyces invadans</name>
    <dbReference type="NCBI Taxonomy" id="157072"/>
    <lineage>
        <taxon>Eukaryota</taxon>
        <taxon>Sar</taxon>
        <taxon>Stramenopiles</taxon>
        <taxon>Oomycota</taxon>
        <taxon>Saprolegniomycetes</taxon>
        <taxon>Saprolegniales</taxon>
        <taxon>Verrucalvaceae</taxon>
        <taxon>Aphanomyces</taxon>
    </lineage>
</organism>
<dbReference type="FunFam" id="1.10.238.10:FF:000003">
    <property type="entry name" value="Calmodulin A"/>
    <property type="match status" value="1"/>
</dbReference>
<dbReference type="OrthoDB" id="26525at2759"/>